<dbReference type="EMBL" id="JAFITR010000015">
    <property type="protein sequence ID" value="MBN4066657.1"/>
    <property type="molecule type" value="Genomic_DNA"/>
</dbReference>
<keyword evidence="2" id="KW-1185">Reference proteome</keyword>
<sequence length="309" mass="35643">MGKRLIQEELDVIASQILAGEKQWGDLDHYSDDDKNIILDLIRKKVKGRDGGTKRVYEERLWKSYEPTYVYDLYRGDIAYLVKQIDLGLFPPHLIKEETPLVQRRLLEEWNRKLSRHDLAIVFSSIGPDYAEAVLQEASQALREDILFRMEHLRDDATEREYELACAKFSVITAQFLDGCEEISSQTRKKLNDYLQQLREGLLKYASKLPRKLGVLESLSHLSSAQWAKLAGLTPRQEMASLFIALPQDIIDKLIAPLPLSQREDVMQLVAFKKKELQKNMNAFGRCIESLISWTKTVEKIGMMQDDAL</sequence>
<dbReference type="SUPFAM" id="SSF48029">
    <property type="entry name" value="FliG"/>
    <property type="match status" value="1"/>
</dbReference>
<evidence type="ECO:0008006" key="3">
    <source>
        <dbReference type="Google" id="ProtNLM"/>
    </source>
</evidence>
<comment type="caution">
    <text evidence="1">The sequence shown here is derived from an EMBL/GenBank/DDBJ whole genome shotgun (WGS) entry which is preliminary data.</text>
</comment>
<proteinExistence type="predicted"/>
<evidence type="ECO:0000313" key="2">
    <source>
        <dbReference type="Proteomes" id="UP000722121"/>
    </source>
</evidence>
<gene>
    <name evidence="1" type="ORF">JYU14_01065</name>
</gene>
<reference evidence="1 2" key="1">
    <citation type="submission" date="2021-02" db="EMBL/GenBank/DDBJ databases">
        <title>Activity-based single-cell genomes from oceanic crustal fluid captures similar information to metagenomic and metatranscriptomic surveys with orders of magnitude less sampling.</title>
        <authorList>
            <person name="D'Angelo T.S."/>
            <person name="Orcutt B.N."/>
        </authorList>
    </citation>
    <scope>NUCLEOTIDE SEQUENCE [LARGE SCALE GENOMIC DNA]</scope>
    <source>
        <strain evidence="1">AH-315-G07</strain>
    </source>
</reference>
<protein>
    <recommendedName>
        <fullName evidence="3">Flagellar motor switch protein FliG C-terminal domain-containing protein</fullName>
    </recommendedName>
</protein>
<name>A0ABS3ARD7_9BACT</name>
<dbReference type="Proteomes" id="UP000722121">
    <property type="component" value="Unassembled WGS sequence"/>
</dbReference>
<dbReference type="InterPro" id="IPR011002">
    <property type="entry name" value="FliG_a-hlx"/>
</dbReference>
<accession>A0ABS3ARD7</accession>
<organism evidence="1 2">
    <name type="scientific">Simkania negevensis</name>
    <dbReference type="NCBI Taxonomy" id="83561"/>
    <lineage>
        <taxon>Bacteria</taxon>
        <taxon>Pseudomonadati</taxon>
        <taxon>Chlamydiota</taxon>
        <taxon>Chlamydiia</taxon>
        <taxon>Parachlamydiales</taxon>
        <taxon>Simkaniaceae</taxon>
        <taxon>Simkania</taxon>
    </lineage>
</organism>
<evidence type="ECO:0000313" key="1">
    <source>
        <dbReference type="EMBL" id="MBN4066657.1"/>
    </source>
</evidence>